<dbReference type="EMBL" id="AEUW02000001">
    <property type="protein sequence ID" value="EHJ52301.1"/>
    <property type="molecule type" value="Genomic_DNA"/>
</dbReference>
<reference evidence="1 2" key="1">
    <citation type="journal article" date="2014" name="Int. J. Syst. Evol. Microbiol.">
        <title>Phylogenomics and the dynamic genome evolution of the genus Streptococcus.</title>
        <authorList>
            <consortium name="The Broad Institute Genome Sequencing Platform"/>
            <person name="Richards V.P."/>
            <person name="Palmer S.R."/>
            <person name="Pavinski Bitar P.D."/>
            <person name="Qin X."/>
            <person name="Weinstock G.M."/>
            <person name="Highlander S.K."/>
            <person name="Town C.D."/>
            <person name="Burne R.A."/>
            <person name="Stanhope M.J."/>
        </authorList>
    </citation>
    <scope>NUCLEOTIDE SEQUENCE [LARGE SCALE GENOMIC DNA]</scope>
    <source>
        <strain evidence="1 2">NCTC 11558</strain>
    </source>
</reference>
<comment type="caution">
    <text evidence="1">The sequence shown here is derived from an EMBL/GenBank/DDBJ whole genome shotgun (WGS) entry which is preliminary data.</text>
</comment>
<dbReference type="Proteomes" id="UP000003573">
    <property type="component" value="Unassembled WGS sequence"/>
</dbReference>
<evidence type="ECO:0000313" key="1">
    <source>
        <dbReference type="EMBL" id="EHJ52301.1"/>
    </source>
</evidence>
<protein>
    <submittedName>
        <fullName evidence="1">Uncharacterized protein</fullName>
    </submittedName>
</protein>
<proteinExistence type="predicted"/>
<organism evidence="1 2">
    <name type="scientific">Streptococcus macacae NCTC 11558</name>
    <dbReference type="NCBI Taxonomy" id="764298"/>
    <lineage>
        <taxon>Bacteria</taxon>
        <taxon>Bacillati</taxon>
        <taxon>Bacillota</taxon>
        <taxon>Bacilli</taxon>
        <taxon>Lactobacillales</taxon>
        <taxon>Streptococcaceae</taxon>
        <taxon>Streptococcus</taxon>
    </lineage>
</organism>
<dbReference type="STRING" id="764298.STRMA_0355"/>
<sequence>MMTLSTIFSSSLLESSLLLITKMRLEKASIRKNKRKNHG</sequence>
<evidence type="ECO:0000313" key="2">
    <source>
        <dbReference type="Proteomes" id="UP000003573"/>
    </source>
</evidence>
<keyword evidence="2" id="KW-1185">Reference proteome</keyword>
<accession>G5JYU1</accession>
<gene>
    <name evidence="1" type="ORF">STRMA_0355</name>
</gene>
<dbReference type="AlphaFoldDB" id="G5JYU1"/>
<name>G5JYU1_9STRE</name>